<dbReference type="Gene3D" id="3.40.640.10">
    <property type="entry name" value="Type I PLP-dependent aspartate aminotransferase-like (Major domain)"/>
    <property type="match status" value="1"/>
</dbReference>
<evidence type="ECO:0000259" key="6">
    <source>
        <dbReference type="Pfam" id="PF00155"/>
    </source>
</evidence>
<dbReference type="GO" id="GO:0008793">
    <property type="term" value="F:aromatic-amino-acid transaminase activity"/>
    <property type="evidence" value="ECO:0007669"/>
    <property type="project" value="TreeGrafter"/>
</dbReference>
<evidence type="ECO:0000313" key="7">
    <source>
        <dbReference type="EMBL" id="SGZ41623.1"/>
    </source>
</evidence>
<keyword evidence="5" id="KW-0663">Pyridoxal phosphate</keyword>
<dbReference type="GO" id="GO:0030170">
    <property type="term" value="F:pyridoxal phosphate binding"/>
    <property type="evidence" value="ECO:0007669"/>
    <property type="project" value="InterPro"/>
</dbReference>
<evidence type="ECO:0000256" key="4">
    <source>
        <dbReference type="ARBA" id="ARBA00022679"/>
    </source>
</evidence>
<sequence length="556" mass="64170">MTIEQKHHQFQQYLSRKDSKRYLPAFWEHGPFPENLNKKLNLLDPKKQILLSSGVPNKELFSIKNISVNHTLDLGHENVGIPGDHVLTNTFHIGDESFSKHMSTKDKDYNSNVPIESVFEYADQTYGLSSTIELFNKLVTKFNYFREDILDNNQRKINYETIITSGTSASCFYLTQMLLDENKTILIEEFTYPVIIANVNMTDGHYAPFNLNMHATEENGQNPIDVEYLNTLLSNWDSFYPNKPYPTCLYTIPVQNPTGLVQSSEHRQEVYDICKKFNVLIIEDDPYGNILLTDEVNKVKDNEDKSPYNAFVNQKNDYLKKLESAASYLSIDTEGIVLRCESVSKVFAPGLRVGVIIANKFFIDRLKNIIECTTREISGPSMTMFNECCYGMDVLLKRQLQVDNIDRLDGWIQWLMNLSHRYKLRQDILLSSLYNTKAYKDKKLFECIEPKFGMFLCIKLNLETLKPQVLESSLSMQKCMQYMDYKLLEHNLSAIVGTKLSIDLDHSYKKSGFIRVTVAQATGKEQLQLAAHELGKAIEEFFDEYLTPSQEYEVLL</sequence>
<keyword evidence="3" id="KW-0032">Aminotransferase</keyword>
<dbReference type="VEuPathDB" id="FungiDB:HGUI_03824"/>
<dbReference type="InterPro" id="IPR015421">
    <property type="entry name" value="PyrdxlP-dep_Trfase_major"/>
</dbReference>
<dbReference type="PANTHER" id="PTHR42790">
    <property type="entry name" value="AMINOTRANSFERASE"/>
    <property type="match status" value="1"/>
</dbReference>
<evidence type="ECO:0000256" key="5">
    <source>
        <dbReference type="ARBA" id="ARBA00022898"/>
    </source>
</evidence>
<accession>A0A1L0D392</accession>
<dbReference type="EMBL" id="FQNF01000123">
    <property type="protein sequence ID" value="SGZ41623.1"/>
    <property type="molecule type" value="Genomic_DNA"/>
</dbReference>
<dbReference type="InterPro" id="IPR050859">
    <property type="entry name" value="Class-I_PLP-dep_aminotransf"/>
</dbReference>
<gene>
    <name evidence="7" type="ORF">HGUI_03824</name>
</gene>
<dbReference type="Pfam" id="PF00155">
    <property type="entry name" value="Aminotran_1_2"/>
    <property type="match status" value="1"/>
</dbReference>
<dbReference type="SUPFAM" id="SSF53383">
    <property type="entry name" value="PLP-dependent transferases"/>
    <property type="match status" value="1"/>
</dbReference>
<dbReference type="InterPro" id="IPR015424">
    <property type="entry name" value="PyrdxlP-dep_Trfase"/>
</dbReference>
<dbReference type="OrthoDB" id="7042322at2759"/>
<reference evidence="8" key="1">
    <citation type="submission" date="2016-11" db="EMBL/GenBank/DDBJ databases">
        <authorList>
            <person name="Guldener U."/>
        </authorList>
    </citation>
    <scope>NUCLEOTIDE SEQUENCE [LARGE SCALE GENOMIC DNA]</scope>
</reference>
<evidence type="ECO:0000256" key="2">
    <source>
        <dbReference type="ARBA" id="ARBA00007441"/>
    </source>
</evidence>
<proteinExistence type="inferred from homology"/>
<dbReference type="CDD" id="cd00609">
    <property type="entry name" value="AAT_like"/>
    <property type="match status" value="1"/>
</dbReference>
<feature type="domain" description="Aminotransferase class I/classII large" evidence="6">
    <location>
        <begin position="135"/>
        <end position="526"/>
    </location>
</feature>
<name>A0A1L0D392_9ASCO</name>
<dbReference type="InterPro" id="IPR004839">
    <property type="entry name" value="Aminotransferase_I/II_large"/>
</dbReference>
<keyword evidence="8" id="KW-1185">Reference proteome</keyword>
<evidence type="ECO:0000256" key="3">
    <source>
        <dbReference type="ARBA" id="ARBA00022576"/>
    </source>
</evidence>
<dbReference type="Proteomes" id="UP000183365">
    <property type="component" value="Unassembled WGS sequence"/>
</dbReference>
<dbReference type="PANTHER" id="PTHR42790:SF2">
    <property type="entry name" value="AROMATIC AMINO ACID AMINOTRANSFERASE 2"/>
    <property type="match status" value="1"/>
</dbReference>
<dbReference type="GO" id="GO:0009074">
    <property type="term" value="P:aromatic amino acid family catabolic process"/>
    <property type="evidence" value="ECO:0007669"/>
    <property type="project" value="TreeGrafter"/>
</dbReference>
<keyword evidence="4" id="KW-0808">Transferase</keyword>
<organism evidence="7 8">
    <name type="scientific">Hanseniaspora guilliermondii</name>
    <dbReference type="NCBI Taxonomy" id="56406"/>
    <lineage>
        <taxon>Eukaryota</taxon>
        <taxon>Fungi</taxon>
        <taxon>Dikarya</taxon>
        <taxon>Ascomycota</taxon>
        <taxon>Saccharomycotina</taxon>
        <taxon>Saccharomycetes</taxon>
        <taxon>Saccharomycodales</taxon>
        <taxon>Saccharomycodaceae</taxon>
        <taxon>Hanseniaspora</taxon>
    </lineage>
</organism>
<dbReference type="GO" id="GO:0006571">
    <property type="term" value="P:tyrosine biosynthetic process"/>
    <property type="evidence" value="ECO:0007669"/>
    <property type="project" value="TreeGrafter"/>
</dbReference>
<protein>
    <recommendedName>
        <fullName evidence="6">Aminotransferase class I/classII large domain-containing protein</fullName>
    </recommendedName>
</protein>
<dbReference type="GO" id="GO:0019878">
    <property type="term" value="P:lysine biosynthetic process via aminoadipic acid"/>
    <property type="evidence" value="ECO:0007669"/>
    <property type="project" value="TreeGrafter"/>
</dbReference>
<comment type="cofactor">
    <cofactor evidence="1">
        <name>pyridoxal 5'-phosphate</name>
        <dbReference type="ChEBI" id="CHEBI:597326"/>
    </cofactor>
</comment>
<evidence type="ECO:0000256" key="1">
    <source>
        <dbReference type="ARBA" id="ARBA00001933"/>
    </source>
</evidence>
<comment type="similarity">
    <text evidence="2">Belongs to the class-I pyridoxal-phosphate-dependent aminotransferase family.</text>
</comment>
<evidence type="ECO:0000313" key="8">
    <source>
        <dbReference type="Proteomes" id="UP000183365"/>
    </source>
</evidence>
<dbReference type="SMR" id="A0A1L0D392"/>
<dbReference type="GO" id="GO:0047536">
    <property type="term" value="F:2-aminoadipate transaminase activity"/>
    <property type="evidence" value="ECO:0007669"/>
    <property type="project" value="TreeGrafter"/>
</dbReference>
<dbReference type="AlphaFoldDB" id="A0A1L0D392"/>